<gene>
    <name evidence="4" type="ORF">NSO95_07290</name>
</gene>
<evidence type="ECO:0000256" key="1">
    <source>
        <dbReference type="SAM" id="Coils"/>
    </source>
</evidence>
<keyword evidence="5" id="KW-1185">Reference proteome</keyword>
<feature type="coiled-coil region" evidence="1">
    <location>
        <begin position="384"/>
        <end position="451"/>
    </location>
</feature>
<evidence type="ECO:0000313" key="5">
    <source>
        <dbReference type="Proteomes" id="UP001206067"/>
    </source>
</evidence>
<accession>A0ABT1XTI1</accession>
<feature type="transmembrane region" description="Helical" evidence="3">
    <location>
        <begin position="52"/>
        <end position="71"/>
    </location>
</feature>
<sequence>MTGGSNIRAIGPEDAALDVAKAEVAQAQESAAEDVYEEREPEEGYRPPASRWIVPSLAVLAISGWTAFFGWVNRGAMMAGGTPDQWSGWIVAWSVPVLLVVSLCLLATRNSHREAIRFGQVSESLSLKSVELETRLSLVNRELSLAREFLASQSRELESLGRRASERLSTNAEALQALVMENSHQIELIAEVSNTALENMNRLRDDLPVIANSARDVSNHIGTAGRTAHGQVAELVAGFDRLNAFGRASEQQVGSLQARIGEALASFEHQTSEIEVIVDRRFAALRERSEEFRTELDNREVDALAAIRRRADALADEFAGSRASLESEEEEALRSLRARLLALREEAQTIGQSISSSEEDALGRWHARIGQLDTQLREAVGEIQRIDEQALESANRKLDALRQEAEAVDANIAARDEMLVEKLRQRQAALASEEEASIVRLEQRLSTLDAAMTERQQAQLSLSESVAERSEALAARIDSLRITLEDISAKGQATQDSIDGNVTQLTARLAESQTLLLGADKAVADLTDASVRLLELIQASSQHTNAVLPGALADAEQRLEAVRIKTGELQTVINEAGRKGEDLSSYVITARDASREAIKDLDGLQHRLFESHDNQERRIAQLRHGLSELADQSDALSEQSKTALSDAIAALEDAARSAPDKLELVMTERLTALAEAVSSRTVASVEQAVDTGVASSIAKIEEAADRAAGTGREVTVQLRDQLAKVNELAGNLETRVARARELAEEQVGNDFARRVALITEALNSNSIDIAKALSSDVSDTAWASYLRGDRGIFTRRAVRLLDNTEAREIAEAYDLDPDFRENVSRYIHDFEAMLRTMLSTRDGNALGVTLLSSDMGKLYVALAQAIERLRE</sequence>
<keyword evidence="1" id="KW-0175">Coiled coil</keyword>
<feature type="transmembrane region" description="Helical" evidence="3">
    <location>
        <begin position="86"/>
        <end position="107"/>
    </location>
</feature>
<evidence type="ECO:0000256" key="3">
    <source>
        <dbReference type="SAM" id="Phobius"/>
    </source>
</evidence>
<dbReference type="RefSeq" id="WP_257595525.1">
    <property type="nucleotide sequence ID" value="NZ_JANKHH010000004.1"/>
</dbReference>
<feature type="coiled-coil region" evidence="1">
    <location>
        <begin position="612"/>
        <end position="639"/>
    </location>
</feature>
<evidence type="ECO:0000313" key="4">
    <source>
        <dbReference type="EMBL" id="MCR2833747.1"/>
    </source>
</evidence>
<comment type="caution">
    <text evidence="4">The sequence shown here is derived from an EMBL/GenBank/DDBJ whole genome shotgun (WGS) entry which is preliminary data.</text>
</comment>
<feature type="region of interest" description="Disordered" evidence="2">
    <location>
        <begin position="28"/>
        <end position="47"/>
    </location>
</feature>
<name>A0ABT1XTI1_9SPHN</name>
<feature type="compositionally biased region" description="Acidic residues" evidence="2">
    <location>
        <begin position="31"/>
        <end position="41"/>
    </location>
</feature>
<proteinExistence type="predicted"/>
<reference evidence="4 5" key="1">
    <citation type="submission" date="2022-08" db="EMBL/GenBank/DDBJ databases">
        <title>Polyphasic taxonomy analysis of Qipengyuania sp.RS5-5.</title>
        <authorList>
            <person name="Xamxidin M."/>
            <person name="Wu M."/>
        </authorList>
    </citation>
    <scope>NUCLEOTIDE SEQUENCE [LARGE SCALE GENOMIC DNA]</scope>
    <source>
        <strain evidence="4 5">RS5-5</strain>
    </source>
</reference>
<keyword evidence="3" id="KW-0472">Membrane</keyword>
<dbReference type="Proteomes" id="UP001206067">
    <property type="component" value="Unassembled WGS sequence"/>
</dbReference>
<keyword evidence="3" id="KW-0812">Transmembrane</keyword>
<dbReference type="EMBL" id="JANKHH010000004">
    <property type="protein sequence ID" value="MCR2833747.1"/>
    <property type="molecule type" value="Genomic_DNA"/>
</dbReference>
<evidence type="ECO:0000256" key="2">
    <source>
        <dbReference type="SAM" id="MobiDB-lite"/>
    </source>
</evidence>
<keyword evidence="3" id="KW-1133">Transmembrane helix</keyword>
<organism evidence="4 5">
    <name type="scientific">Parerythrobacter lacustris</name>
    <dbReference type="NCBI Taxonomy" id="2969984"/>
    <lineage>
        <taxon>Bacteria</taxon>
        <taxon>Pseudomonadati</taxon>
        <taxon>Pseudomonadota</taxon>
        <taxon>Alphaproteobacteria</taxon>
        <taxon>Sphingomonadales</taxon>
        <taxon>Erythrobacteraceae</taxon>
        <taxon>Parerythrobacter</taxon>
    </lineage>
</organism>
<protein>
    <submittedName>
        <fullName evidence="4">ATPase</fullName>
    </submittedName>
</protein>